<keyword evidence="2" id="KW-0677">Repeat</keyword>
<accession>V9IH67</accession>
<dbReference type="PANTHER" id="PTHR46428">
    <property type="entry name" value="KELCH DOMAIN-CONTAINING PROTEIN 10"/>
    <property type="match status" value="1"/>
</dbReference>
<keyword evidence="1" id="KW-0880">Kelch repeat</keyword>
<dbReference type="FunFam" id="2.120.10.80:FF:000162">
    <property type="entry name" value="Kelch domain-containing protein 10 homolog"/>
    <property type="match status" value="1"/>
</dbReference>
<dbReference type="PANTHER" id="PTHR46428:SF1">
    <property type="entry name" value="KELCH DOMAIN-CONTAINING PROTEIN 10"/>
    <property type="match status" value="1"/>
</dbReference>
<evidence type="ECO:0000313" key="3">
    <source>
        <dbReference type="EMBL" id="AEY59841.1"/>
    </source>
</evidence>
<dbReference type="SUPFAM" id="SSF117281">
    <property type="entry name" value="Kelch motif"/>
    <property type="match status" value="2"/>
</dbReference>
<name>V9IH67_APICE</name>
<dbReference type="Gene3D" id="2.120.10.80">
    <property type="entry name" value="Kelch-type beta propeller"/>
    <property type="match status" value="2"/>
</dbReference>
<dbReference type="InterPro" id="IPR052125">
    <property type="entry name" value="KLHDC10"/>
</dbReference>
<organism evidence="3">
    <name type="scientific">Apis cerana</name>
    <name type="common">Indian honeybee</name>
    <dbReference type="NCBI Taxonomy" id="7461"/>
    <lineage>
        <taxon>Eukaryota</taxon>
        <taxon>Metazoa</taxon>
        <taxon>Ecdysozoa</taxon>
        <taxon>Arthropoda</taxon>
        <taxon>Hexapoda</taxon>
        <taxon>Insecta</taxon>
        <taxon>Pterygota</taxon>
        <taxon>Neoptera</taxon>
        <taxon>Endopterygota</taxon>
        <taxon>Hymenoptera</taxon>
        <taxon>Apocrita</taxon>
        <taxon>Aculeata</taxon>
        <taxon>Apoidea</taxon>
        <taxon>Anthophila</taxon>
        <taxon>Apidae</taxon>
        <taxon>Apis</taxon>
    </lineage>
</organism>
<dbReference type="InterPro" id="IPR015915">
    <property type="entry name" value="Kelch-typ_b-propeller"/>
</dbReference>
<protein>
    <submittedName>
        <fullName evidence="3">Kelch domain-containing protein 10</fullName>
    </submittedName>
</protein>
<reference evidence="3" key="1">
    <citation type="submission" date="2011-11" db="EMBL/GenBank/DDBJ databases">
        <title>Decoding the brain transcriptome of the Eastern honeybee (Apis cerana) based on pyrosequencing.</title>
        <authorList>
            <person name="Sun L."/>
            <person name="Zheng H."/>
            <person name="Wang Y."/>
            <person name="Xie X."/>
            <person name="Zhu Y."/>
            <person name="Gu W."/>
            <person name="Wang S."/>
        </authorList>
    </citation>
    <scope>NUCLEOTIDE SEQUENCE</scope>
    <source>
        <tissue evidence="3">Brain</tissue>
    </source>
</reference>
<dbReference type="EMBL" id="JR044094">
    <property type="protein sequence ID" value="AEY59841.1"/>
    <property type="molecule type" value="mRNA"/>
</dbReference>
<dbReference type="GO" id="GO:0032874">
    <property type="term" value="P:positive regulation of stress-activated MAPK cascade"/>
    <property type="evidence" value="ECO:0007669"/>
    <property type="project" value="TreeGrafter"/>
</dbReference>
<gene>
    <name evidence="3" type="ORF">ACCB05301</name>
</gene>
<evidence type="ECO:0000256" key="1">
    <source>
        <dbReference type="ARBA" id="ARBA00022441"/>
    </source>
</evidence>
<dbReference type="AlphaFoldDB" id="V9IH67"/>
<sequence length="434" mass="49652">MLHMVLFKYHFLDHIKNPKEAFIFLITFLENNDLLSINLANMYTFKPFVFMKHEAQSVERPKARSGHRIVCDHKNLYSYGGFNPCISDTDPDMQNDQTWISSKPLFKEVWKFNLVTQQWKRLPGQDNMPNELASNAVILRGNALMVYGGTGVPFGHSCSNHLYVCNVNDGKMYIVPAKGELPEPQYGQALVCHGSYLYTVGGTTGYEYTCDIHRFDLRTGVWETVYICSGRDQSEPTGRYRHELAFDGKLIYVLGGGTATEAFGFSEIPAFDLETNKWIILNTYGDNDDNTVPEPRRCHGSVQYTDEKSGITSVVISGGYNGDHVFSDVWRLDLKLLQWTCLRKCILPCPVYFHSAALTPEGRMYTFGGIIKENNKVVRTDAVHSVWLTIPKLSEICWQALIYYYPDLRHKSQDQLLHMGIPLKFVQRIDWYDA</sequence>
<evidence type="ECO:0000256" key="2">
    <source>
        <dbReference type="ARBA" id="ARBA00022737"/>
    </source>
</evidence>
<proteinExistence type="evidence at transcript level"/>
<dbReference type="Pfam" id="PF24681">
    <property type="entry name" value="Kelch_KLHDC2_KLHL20_DRC7"/>
    <property type="match status" value="1"/>
</dbReference>